<name>A0A932GMY0_UNCTE</name>
<sequence>MGIEPLPVVEDEGGVAFPIHVQPRSSRSEVVGVSGEFLKVRVCAPPVEGVANEECLRILAKWLHVPRAAVAIVAGGKSRRKRVRVEGLNRAQLMACLARVPHD</sequence>
<reference evidence="3" key="1">
    <citation type="submission" date="2020-07" db="EMBL/GenBank/DDBJ databases">
        <title>Huge and variable diversity of episymbiotic CPR bacteria and DPANN archaea in groundwater ecosystems.</title>
        <authorList>
            <person name="He C.Y."/>
            <person name="Keren R."/>
            <person name="Whittaker M."/>
            <person name="Farag I.F."/>
            <person name="Doudna J."/>
            <person name="Cate J.H.D."/>
            <person name="Banfield J.F."/>
        </authorList>
    </citation>
    <scope>NUCLEOTIDE SEQUENCE</scope>
    <source>
        <strain evidence="3">NC_groundwater_717_Ag_S-0.2um_59_8</strain>
    </source>
</reference>
<dbReference type="PANTHER" id="PTHR13420:SF7">
    <property type="entry name" value="UPF0235 PROTEIN C15ORF40"/>
    <property type="match status" value="1"/>
</dbReference>
<protein>
    <recommendedName>
        <fullName evidence="2">UPF0235 protein HYY65_01705</fullName>
    </recommendedName>
</protein>
<dbReference type="InterPro" id="IPR036591">
    <property type="entry name" value="YggU-like_sf"/>
</dbReference>
<comment type="similarity">
    <text evidence="1 2">Belongs to the UPF0235 family.</text>
</comment>
<comment type="caution">
    <text evidence="3">The sequence shown here is derived from an EMBL/GenBank/DDBJ whole genome shotgun (WGS) entry which is preliminary data.</text>
</comment>
<accession>A0A932GMY0</accession>
<organism evidence="3 4">
    <name type="scientific">Tectimicrobiota bacterium</name>
    <dbReference type="NCBI Taxonomy" id="2528274"/>
    <lineage>
        <taxon>Bacteria</taxon>
        <taxon>Pseudomonadati</taxon>
        <taxon>Nitrospinota/Tectimicrobiota group</taxon>
        <taxon>Candidatus Tectimicrobiota</taxon>
    </lineage>
</organism>
<proteinExistence type="inferred from homology"/>
<dbReference type="GO" id="GO:0005737">
    <property type="term" value="C:cytoplasm"/>
    <property type="evidence" value="ECO:0007669"/>
    <property type="project" value="TreeGrafter"/>
</dbReference>
<dbReference type="Gene3D" id="3.30.1200.10">
    <property type="entry name" value="YggU-like"/>
    <property type="match status" value="1"/>
</dbReference>
<gene>
    <name evidence="3" type="ORF">HYY65_01705</name>
</gene>
<dbReference type="SUPFAM" id="SSF69786">
    <property type="entry name" value="YggU-like"/>
    <property type="match status" value="1"/>
</dbReference>
<evidence type="ECO:0000256" key="2">
    <source>
        <dbReference type="HAMAP-Rule" id="MF_00634"/>
    </source>
</evidence>
<dbReference type="Proteomes" id="UP000741360">
    <property type="component" value="Unassembled WGS sequence"/>
</dbReference>
<evidence type="ECO:0000313" key="4">
    <source>
        <dbReference type="Proteomes" id="UP000741360"/>
    </source>
</evidence>
<dbReference type="PANTHER" id="PTHR13420">
    <property type="entry name" value="UPF0235 PROTEIN C15ORF40"/>
    <property type="match status" value="1"/>
</dbReference>
<dbReference type="HAMAP" id="MF_00634">
    <property type="entry name" value="UPF0235"/>
    <property type="match status" value="1"/>
</dbReference>
<dbReference type="EMBL" id="JACPSX010000030">
    <property type="protein sequence ID" value="MBI3013790.1"/>
    <property type="molecule type" value="Genomic_DNA"/>
</dbReference>
<dbReference type="NCBIfam" id="TIGR00251">
    <property type="entry name" value="DUF167 family protein"/>
    <property type="match status" value="1"/>
</dbReference>
<dbReference type="SMART" id="SM01152">
    <property type="entry name" value="DUF167"/>
    <property type="match status" value="1"/>
</dbReference>
<evidence type="ECO:0000256" key="1">
    <source>
        <dbReference type="ARBA" id="ARBA00010364"/>
    </source>
</evidence>
<evidence type="ECO:0000313" key="3">
    <source>
        <dbReference type="EMBL" id="MBI3013790.1"/>
    </source>
</evidence>
<dbReference type="Pfam" id="PF02594">
    <property type="entry name" value="DUF167"/>
    <property type="match status" value="1"/>
</dbReference>
<dbReference type="AlphaFoldDB" id="A0A932GMY0"/>
<dbReference type="InterPro" id="IPR003746">
    <property type="entry name" value="DUF167"/>
</dbReference>